<name>A0A7S2D3C0_9STRA</name>
<dbReference type="GO" id="GO:0004791">
    <property type="term" value="F:thioredoxin-disulfide reductase (NADPH) activity"/>
    <property type="evidence" value="ECO:0007669"/>
    <property type="project" value="TreeGrafter"/>
</dbReference>
<evidence type="ECO:0008006" key="4">
    <source>
        <dbReference type="Google" id="ProtNLM"/>
    </source>
</evidence>
<dbReference type="InterPro" id="IPR036249">
    <property type="entry name" value="Thioredoxin-like_sf"/>
</dbReference>
<dbReference type="Gene3D" id="3.40.30.10">
    <property type="entry name" value="Glutaredoxin"/>
    <property type="match status" value="1"/>
</dbReference>
<gene>
    <name evidence="3" type="ORF">FPAR1323_LOCUS15304</name>
</gene>
<dbReference type="Pfam" id="PF10262">
    <property type="entry name" value="Rdx"/>
    <property type="match status" value="1"/>
</dbReference>
<dbReference type="GO" id="GO:0045454">
    <property type="term" value="P:cell redox homeostasis"/>
    <property type="evidence" value="ECO:0007669"/>
    <property type="project" value="TreeGrafter"/>
</dbReference>
<dbReference type="SUPFAM" id="SSF52833">
    <property type="entry name" value="Thioredoxin-like"/>
    <property type="match status" value="1"/>
</dbReference>
<keyword evidence="2" id="KW-0676">Redox-active center</keyword>
<dbReference type="GO" id="GO:0005789">
    <property type="term" value="C:endoplasmic reticulum membrane"/>
    <property type="evidence" value="ECO:0007669"/>
    <property type="project" value="TreeGrafter"/>
</dbReference>
<dbReference type="EMBL" id="HBGT01029305">
    <property type="protein sequence ID" value="CAD9443169.1"/>
    <property type="molecule type" value="Transcribed_RNA"/>
</dbReference>
<accession>A0A7S2D3C0</accession>
<evidence type="ECO:0000256" key="2">
    <source>
        <dbReference type="ARBA" id="ARBA00023284"/>
    </source>
</evidence>
<keyword evidence="1" id="KW-0732">Signal</keyword>
<evidence type="ECO:0000313" key="3">
    <source>
        <dbReference type="EMBL" id="CAD9443169.1"/>
    </source>
</evidence>
<reference evidence="3" key="1">
    <citation type="submission" date="2021-01" db="EMBL/GenBank/DDBJ databases">
        <authorList>
            <person name="Corre E."/>
            <person name="Pelletier E."/>
            <person name="Niang G."/>
            <person name="Scheremetjew M."/>
            <person name="Finn R."/>
            <person name="Kale V."/>
            <person name="Holt S."/>
            <person name="Cochrane G."/>
            <person name="Meng A."/>
            <person name="Brown T."/>
            <person name="Cohen L."/>
        </authorList>
    </citation>
    <scope>NUCLEOTIDE SEQUENCE</scope>
    <source>
        <strain evidence="3">RCC1693</strain>
    </source>
</reference>
<organism evidence="3">
    <name type="scientific">Florenciella parvula</name>
    <dbReference type="NCBI Taxonomy" id="236787"/>
    <lineage>
        <taxon>Eukaryota</taxon>
        <taxon>Sar</taxon>
        <taxon>Stramenopiles</taxon>
        <taxon>Ochrophyta</taxon>
        <taxon>Dictyochophyceae</taxon>
        <taxon>Florenciellales</taxon>
        <taxon>Florenciella</taxon>
    </lineage>
</organism>
<protein>
    <recommendedName>
        <fullName evidence="4">Selenoprotein T</fullName>
    </recommendedName>
</protein>
<dbReference type="PANTHER" id="PTHR13544">
    <property type="entry name" value="SELENOPROTEIN T"/>
    <property type="match status" value="1"/>
</dbReference>
<dbReference type="NCBIfam" id="TIGR02174">
    <property type="entry name" value="CXXU_selWTH"/>
    <property type="match status" value="1"/>
</dbReference>
<dbReference type="InterPro" id="IPR011893">
    <property type="entry name" value="Selenoprotein_Rdx-typ"/>
</dbReference>
<sequence length="146" mass="16445">MKRNFVELRNFLAHRYPELQGKIAGENYPPPPYANLAVSAAGTVQMGGIVLMMFGSQIFNTLGMPEPEWYKELQENKMMAFCGVFFMNSMANSLTTTGAFEVLLDGEVVYSKLETGRMPNGRQLIELMEQKGIEMVEPPQMPQVEQ</sequence>
<dbReference type="PANTHER" id="PTHR13544:SF0">
    <property type="entry name" value="THIOREDOXIN REDUCTASE-LIKE SELENOPROTEIN T"/>
    <property type="match status" value="1"/>
</dbReference>
<dbReference type="InterPro" id="IPR019389">
    <property type="entry name" value="Selenoprotein_T"/>
</dbReference>
<dbReference type="AlphaFoldDB" id="A0A7S2D3C0"/>
<proteinExistence type="predicted"/>
<evidence type="ECO:0000256" key="1">
    <source>
        <dbReference type="ARBA" id="ARBA00022729"/>
    </source>
</evidence>